<evidence type="ECO:0008006" key="4">
    <source>
        <dbReference type="Google" id="ProtNLM"/>
    </source>
</evidence>
<evidence type="ECO:0000256" key="1">
    <source>
        <dbReference type="SAM" id="Phobius"/>
    </source>
</evidence>
<protein>
    <recommendedName>
        <fullName evidence="4">DUF5808 domain-containing protein</fullName>
    </recommendedName>
</protein>
<organism evidence="2 3">
    <name type="scientific">Streptomyces halobius</name>
    <dbReference type="NCBI Taxonomy" id="2879846"/>
    <lineage>
        <taxon>Bacteria</taxon>
        <taxon>Bacillati</taxon>
        <taxon>Actinomycetota</taxon>
        <taxon>Actinomycetes</taxon>
        <taxon>Kitasatosporales</taxon>
        <taxon>Streptomycetaceae</taxon>
        <taxon>Streptomyces</taxon>
    </lineage>
</organism>
<keyword evidence="3" id="KW-1185">Reference proteome</keyword>
<gene>
    <name evidence="2" type="ORF">K9S39_31030</name>
</gene>
<reference evidence="2" key="1">
    <citation type="submission" date="2021-10" db="EMBL/GenBank/DDBJ databases">
        <title>Streptomyces nigrumlapis sp.nov.,an antimicrobial producing actinobacterium isolated from Black Gobi rocks.</title>
        <authorList>
            <person name="Wen Y."/>
            <person name="Zhang W."/>
            <person name="Liu X.G."/>
        </authorList>
    </citation>
    <scope>NUCLEOTIDE SEQUENCE</scope>
    <source>
        <strain evidence="2">ST13-2-2</strain>
    </source>
</reference>
<evidence type="ECO:0000313" key="2">
    <source>
        <dbReference type="EMBL" id="UQA95708.1"/>
    </source>
</evidence>
<evidence type="ECO:0000313" key="3">
    <source>
        <dbReference type="Proteomes" id="UP000830115"/>
    </source>
</evidence>
<dbReference type="RefSeq" id="WP_248866621.1">
    <property type="nucleotide sequence ID" value="NZ_CP086322.1"/>
</dbReference>
<keyword evidence="1" id="KW-0812">Transmembrane</keyword>
<dbReference type="EMBL" id="CP086322">
    <property type="protein sequence ID" value="UQA95708.1"/>
    <property type="molecule type" value="Genomic_DNA"/>
</dbReference>
<sequence length="75" mass="8281">MEFNYLYETGDAPGRPARHTSVSISAFGVRMQADGRTRWQAWKVIRREHPVLAWAAPLYVGLLLGLAVAVALAVT</sequence>
<proteinExistence type="predicted"/>
<dbReference type="Proteomes" id="UP000830115">
    <property type="component" value="Chromosome"/>
</dbReference>
<accession>A0ABY4MDB4</accession>
<name>A0ABY4MDB4_9ACTN</name>
<keyword evidence="1" id="KW-0472">Membrane</keyword>
<keyword evidence="1" id="KW-1133">Transmembrane helix</keyword>
<feature type="transmembrane region" description="Helical" evidence="1">
    <location>
        <begin position="51"/>
        <end position="74"/>
    </location>
</feature>